<evidence type="ECO:0000259" key="6">
    <source>
        <dbReference type="Pfam" id="PF23239"/>
    </source>
</evidence>
<dbReference type="Pfam" id="PF23239">
    <property type="entry name" value="DUF7069"/>
    <property type="match status" value="1"/>
</dbReference>
<dbReference type="Gene3D" id="3.40.50.300">
    <property type="entry name" value="P-loop containing nucleotide triphosphate hydrolases"/>
    <property type="match status" value="1"/>
</dbReference>
<dbReference type="GO" id="GO:0009116">
    <property type="term" value="P:nucleoside metabolic process"/>
    <property type="evidence" value="ECO:0007669"/>
    <property type="project" value="InterPro"/>
</dbReference>
<dbReference type="PANTHER" id="PTHR46082">
    <property type="entry name" value="ATP/GTP-BINDING PROTEIN-RELATED"/>
    <property type="match status" value="1"/>
</dbReference>
<keyword evidence="9" id="KW-1185">Reference proteome</keyword>
<dbReference type="SMART" id="SM00248">
    <property type="entry name" value="ANK"/>
    <property type="match status" value="12"/>
</dbReference>
<evidence type="ECO:0000259" key="7">
    <source>
        <dbReference type="Pfam" id="PF24883"/>
    </source>
</evidence>
<dbReference type="GO" id="GO:0003824">
    <property type="term" value="F:catalytic activity"/>
    <property type="evidence" value="ECO:0007669"/>
    <property type="project" value="InterPro"/>
</dbReference>
<dbReference type="Pfam" id="PF12796">
    <property type="entry name" value="Ank_2"/>
    <property type="match status" value="2"/>
</dbReference>
<sequence length="1578" mass="177024">MSDPKKYSVGWICAIKVEYVAAQEFLDEEHDPPVYLSQHDNNNYALGRIGRHNVVIATLPFGEYGTNSAAAVARDMMHSFPNVRVGLMVGVGGGAPSPSHDIRLGDIVVGASSDGKGGLIQYDFGKNIQGGGFQPTGLLNQPPFLLRTALAGLQSHYERKGHGLEEAVNSVLERNKRLESLYMRPRSDHDRLYRADAVHPNEQGCAAVCSPSDLVVRADRADHEDNPAVHYGLIASGNQLMKNAKERDRLASERGILCFEMEAAGLTNHFPCLAIRGICDYSDSHKNKEWQGYAAMVAAAYAKDLLCRIAPNKIEVEEKLGDSLSGLRGVAQEQKNIAEEHLDVAKQAHDAAATRFHLRRETEAEKLEEECHQLFRLATTSKDVTYEWYKDRVEERIEGTCMWLLEHPSFSAWMDKASGPLLVTADPGCGKSTLAKFLIDHWLPRSDVICYFFFKSQDQDTVRQALCAILHQLFSQMPLLIKHAMKEYRENGKKLINSTSSLWAILKNATRDSKDKTVTIVLDALDECAEAGFEDLMRNLESQFQGPFCPERLKYFLTCRPYSQIVSSFYGLLKRFPNIHIPGEEESEIISQEVNRVITFRINRLSQRKQLPSQVKNHLERKLREPVHRTYLWVYLVFNYLDKTDFKQTIKGCESAIEKLPTTVNEAYEQILSRTKEDTIVRKVLGIVLASRQPLTISDMNDAISVDYNTRSINDLDLESNDVFKMHLRSWCGLFISVYHERVYLLHQTAREFLVAESAIHDGTTTLSLQRWHHSFTMKAAHAIIAEACVLHLNLINSNDIEESTKLGDWELSFEGENAGHASGSSNRTVFSYYAVANWVFHFRNASIIDGNPLIPLTLNIFERRSQSYSLWLRTFWVHEHGGNPPGCLTDLMVAASFNNRPIMKMLLEHGSEVEATDAKFNRTALSWAAKSGSEKIIEILLENGADIDSTDIYGRTPLLIASSTGHKHVVNLLLKKGANINAEDRGGWTALTTAIGNGHEIGSDQIYKLSRYAGDKSALHMAVERGTLWAVTKLLDYKPNDKLMLSQADGDQRQPLHLACLNGHEVIAGLLLGHGADIEATQFTGATALNEACWKGHKAVVELLLSEHYNANTQVVDTYGWSPIRTAAEFNRDEIIEILLTKNPANINKPDTNRETPLHAASRSLFTKCVRLLCDAGADCNFQAEGDNTALQYALEPAGDEREGRQYDVVVELLKHDADPGIQNAKGETALHLAARSGNFDIYKAIKMKMGDGQRCLQDQKRDTALSSALKTHPADILKWMTDERSATEFDSEDEMEALLWAAQLQENHCHAESLFEKRKAIRHPHRAAPEGSHTWSAIQWAAHLKMPSVLWLLLATSDPTKIRGAHRAAWDEAERQLEMRRGFEGNKSAQREARAKFEGKGKTNGQQRGADRQETEKQGDPRTIGKQKPRSSRQEAKDLVLAILQDPPPTVTSGEEEKLKHPEASFERQEFLQEWVSKAAVIECIGGKDKSTLFTQFRSVQDVIYGTGPTKITKEPAETLSRIKKLNNSPIFQRICKQQEDRLGDSLFTWVNLPATNVSFFQSSTERQAELTVPTR</sequence>
<feature type="repeat" description="ANK" evidence="2">
    <location>
        <begin position="1052"/>
        <end position="1084"/>
    </location>
</feature>
<feature type="domain" description="Nucleoside phosphorylase" evidence="4">
    <location>
        <begin position="28"/>
        <end position="290"/>
    </location>
</feature>
<evidence type="ECO:0008006" key="10">
    <source>
        <dbReference type="Google" id="ProtNLM"/>
    </source>
</evidence>
<dbReference type="InterPro" id="IPR000845">
    <property type="entry name" value="Nucleoside_phosphorylase_d"/>
</dbReference>
<name>A0A9P0ENG8_9HYPO</name>
<protein>
    <recommendedName>
        <fullName evidence="10">Ankyrin repeat domain-containing protein 50</fullName>
    </recommendedName>
</protein>
<dbReference type="Pfam" id="PF13637">
    <property type="entry name" value="Ank_4"/>
    <property type="match status" value="1"/>
</dbReference>
<dbReference type="InterPro" id="IPR036770">
    <property type="entry name" value="Ankyrin_rpt-contain_sf"/>
</dbReference>
<reference evidence="8 9" key="2">
    <citation type="submission" date="2021-10" db="EMBL/GenBank/DDBJ databases">
        <authorList>
            <person name="Piombo E."/>
        </authorList>
    </citation>
    <scope>NUCLEOTIDE SEQUENCE [LARGE SCALE GENOMIC DNA]</scope>
</reference>
<feature type="repeat" description="ANK" evidence="2">
    <location>
        <begin position="954"/>
        <end position="986"/>
    </location>
</feature>
<dbReference type="Pfam" id="PF24883">
    <property type="entry name" value="NPHP3_N"/>
    <property type="match status" value="1"/>
</dbReference>
<dbReference type="InterPro" id="IPR053137">
    <property type="entry name" value="NLR-like"/>
</dbReference>
<dbReference type="Gene3D" id="1.25.40.20">
    <property type="entry name" value="Ankyrin repeat-containing domain"/>
    <property type="match status" value="3"/>
</dbReference>
<feature type="repeat" description="ANK" evidence="2">
    <location>
        <begin position="921"/>
        <end position="953"/>
    </location>
</feature>
<comment type="caution">
    <text evidence="8">The sequence shown here is derived from an EMBL/GenBank/DDBJ whole genome shotgun (WGS) entry which is preliminary data.</text>
</comment>
<feature type="repeat" description="ANK" evidence="2">
    <location>
        <begin position="1227"/>
        <end position="1247"/>
    </location>
</feature>
<keyword evidence="2" id="KW-0040">ANK repeat</keyword>
<dbReference type="SUPFAM" id="SSF53167">
    <property type="entry name" value="Purine and uridine phosphorylases"/>
    <property type="match status" value="1"/>
</dbReference>
<evidence type="ECO:0000256" key="1">
    <source>
        <dbReference type="ARBA" id="ARBA00022737"/>
    </source>
</evidence>
<dbReference type="InterPro" id="IPR054471">
    <property type="entry name" value="GPIID_WHD"/>
</dbReference>
<evidence type="ECO:0000256" key="2">
    <source>
        <dbReference type="PROSITE-ProRule" id="PRU00023"/>
    </source>
</evidence>
<feature type="compositionally biased region" description="Basic and acidic residues" evidence="3">
    <location>
        <begin position="1383"/>
        <end position="1403"/>
    </location>
</feature>
<dbReference type="Pfam" id="PF01048">
    <property type="entry name" value="PNP_UDP_1"/>
    <property type="match status" value="1"/>
</dbReference>
<gene>
    <name evidence="8" type="ORF">CSOL1703_00005691</name>
</gene>
<feature type="region of interest" description="Disordered" evidence="3">
    <location>
        <begin position="1383"/>
        <end position="1436"/>
    </location>
</feature>
<keyword evidence="1" id="KW-0677">Repeat</keyword>
<dbReference type="InterPro" id="IPR002110">
    <property type="entry name" value="Ankyrin_rpt"/>
</dbReference>
<feature type="domain" description="DUF7069" evidence="6">
    <location>
        <begin position="590"/>
        <end position="659"/>
    </location>
</feature>
<dbReference type="InterPro" id="IPR056884">
    <property type="entry name" value="NPHP3-like_N"/>
</dbReference>
<feature type="compositionally biased region" description="Basic and acidic residues" evidence="3">
    <location>
        <begin position="1411"/>
        <end position="1422"/>
    </location>
</feature>
<dbReference type="InterPro" id="IPR055497">
    <property type="entry name" value="DUF7069"/>
</dbReference>
<organism evidence="8 9">
    <name type="scientific">Clonostachys solani</name>
    <dbReference type="NCBI Taxonomy" id="160281"/>
    <lineage>
        <taxon>Eukaryota</taxon>
        <taxon>Fungi</taxon>
        <taxon>Dikarya</taxon>
        <taxon>Ascomycota</taxon>
        <taxon>Pezizomycotina</taxon>
        <taxon>Sordariomycetes</taxon>
        <taxon>Hypocreomycetidae</taxon>
        <taxon>Hypocreales</taxon>
        <taxon>Bionectriaceae</taxon>
        <taxon>Clonostachys</taxon>
    </lineage>
</organism>
<evidence type="ECO:0000313" key="9">
    <source>
        <dbReference type="Proteomes" id="UP000775872"/>
    </source>
</evidence>
<feature type="domain" description="Nephrocystin 3-like N-terminal" evidence="7">
    <location>
        <begin position="399"/>
        <end position="560"/>
    </location>
</feature>
<dbReference type="InterPro" id="IPR035994">
    <property type="entry name" value="Nucleoside_phosphorylase_sf"/>
</dbReference>
<dbReference type="Gene3D" id="3.40.50.1580">
    <property type="entry name" value="Nucleoside phosphorylase domain"/>
    <property type="match status" value="1"/>
</dbReference>
<feature type="repeat" description="ANK" evidence="2">
    <location>
        <begin position="1154"/>
        <end position="1186"/>
    </location>
</feature>
<dbReference type="SUPFAM" id="SSF52540">
    <property type="entry name" value="P-loop containing nucleoside triphosphate hydrolases"/>
    <property type="match status" value="1"/>
</dbReference>
<reference evidence="9" key="1">
    <citation type="submission" date="2019-06" db="EMBL/GenBank/DDBJ databases">
        <authorList>
            <person name="Broberg M."/>
        </authorList>
    </citation>
    <scope>NUCLEOTIDE SEQUENCE [LARGE SCALE GENOMIC DNA]</scope>
</reference>
<evidence type="ECO:0000259" key="4">
    <source>
        <dbReference type="Pfam" id="PF01048"/>
    </source>
</evidence>
<dbReference type="PANTHER" id="PTHR46082:SF11">
    <property type="entry name" value="AAA+ ATPASE DOMAIN-CONTAINING PROTEIN-RELATED"/>
    <property type="match status" value="1"/>
</dbReference>
<dbReference type="Proteomes" id="UP000775872">
    <property type="component" value="Unassembled WGS sequence"/>
</dbReference>
<dbReference type="OrthoDB" id="163438at2759"/>
<dbReference type="PROSITE" id="PS50088">
    <property type="entry name" value="ANK_REPEAT"/>
    <property type="match status" value="6"/>
</dbReference>
<dbReference type="PROSITE" id="PS50297">
    <property type="entry name" value="ANK_REP_REGION"/>
    <property type="match status" value="5"/>
</dbReference>
<evidence type="ECO:0000256" key="3">
    <source>
        <dbReference type="SAM" id="MobiDB-lite"/>
    </source>
</evidence>
<dbReference type="SUPFAM" id="SSF48403">
    <property type="entry name" value="Ankyrin repeat"/>
    <property type="match status" value="2"/>
</dbReference>
<dbReference type="Pfam" id="PF22939">
    <property type="entry name" value="WHD_GPIID"/>
    <property type="match status" value="1"/>
</dbReference>
<dbReference type="EMBL" id="CABFOC020000045">
    <property type="protein sequence ID" value="CAH0053813.1"/>
    <property type="molecule type" value="Genomic_DNA"/>
</dbReference>
<evidence type="ECO:0000313" key="8">
    <source>
        <dbReference type="EMBL" id="CAH0053813.1"/>
    </source>
</evidence>
<feature type="repeat" description="ANK" evidence="2">
    <location>
        <begin position="890"/>
        <end position="919"/>
    </location>
</feature>
<proteinExistence type="predicted"/>
<dbReference type="InterPro" id="IPR027417">
    <property type="entry name" value="P-loop_NTPase"/>
</dbReference>
<evidence type="ECO:0000259" key="5">
    <source>
        <dbReference type="Pfam" id="PF22939"/>
    </source>
</evidence>
<feature type="domain" description="GPI inositol-deacylase winged helix" evidence="5">
    <location>
        <begin position="669"/>
        <end position="758"/>
    </location>
</feature>
<dbReference type="Pfam" id="PF00023">
    <property type="entry name" value="Ank"/>
    <property type="match status" value="1"/>
</dbReference>
<accession>A0A9P0ENG8</accession>